<dbReference type="PATRIC" id="fig|329854.7.peg.2979"/>
<dbReference type="InterPro" id="IPR029052">
    <property type="entry name" value="Metallo-depent_PP-like"/>
</dbReference>
<reference evidence="1 2" key="1">
    <citation type="submission" date="2016-02" db="EMBL/GenBank/DDBJ databases">
        <authorList>
            <person name="Wen L."/>
            <person name="He K."/>
            <person name="Yang H."/>
        </authorList>
    </citation>
    <scope>NUCLEOTIDE SEQUENCE [LARGE SCALE GENOMIC DNA]</scope>
    <source>
        <strain evidence="1 2">KLE1704</strain>
    </source>
</reference>
<proteinExistence type="predicted"/>
<name>A0A139LB25_9BACE</name>
<protein>
    <submittedName>
        <fullName evidence="1">Ser/Thr phosphatase family protein</fullName>
    </submittedName>
</protein>
<gene>
    <name evidence="1" type="ORF">HMPREF2531_02925</name>
</gene>
<dbReference type="SUPFAM" id="SSF56300">
    <property type="entry name" value="Metallo-dependent phosphatases"/>
    <property type="match status" value="1"/>
</dbReference>
<evidence type="ECO:0000313" key="2">
    <source>
        <dbReference type="Proteomes" id="UP000070319"/>
    </source>
</evidence>
<organism evidence="1">
    <name type="scientific">Bacteroides intestinalis</name>
    <dbReference type="NCBI Taxonomy" id="329854"/>
    <lineage>
        <taxon>Bacteria</taxon>
        <taxon>Pseudomonadati</taxon>
        <taxon>Bacteroidota</taxon>
        <taxon>Bacteroidia</taxon>
        <taxon>Bacteroidales</taxon>
        <taxon>Bacteroidaceae</taxon>
        <taxon>Bacteroides</taxon>
    </lineage>
</organism>
<dbReference type="AlphaFoldDB" id="A0A139LB25"/>
<accession>A0A139LB25</accession>
<sequence length="492" mass="57865">MNIMRSSDYGIYIEFANRAYDKVEVHIDYFYAEDKVTASQNNPEDSTFTLDTKNYMKKFWHCLSDEDIPLGFRLTVTIHGKEYPMSRPYLLSDTLSTTLSRNRFYLKELGCVMLISYGTRLIPIDEEGRMEGRAYYRFEFYEAAKLRFGVMNDYHFGCDNVGDQTNKAIKIASLKYRPEFIVMPGDLLHNPTPPKTRIKKWDDYRDIWTKFIDPLEWRNIPVADGFGNHDLWEGVGATDVKKKIQNRNEDRWNGLKPGYNFKVWDTQYPNKKATKFNENQYHYLWETKLYDGDEIVEVFGIMLNNVPTWEDKEDLQDNEHKKDTYGYGALKCLEEILAKHIGPREHHVVVLLFFHINYACDQNSDIEGNPERWWNYCQKSKLRDVLNRNKDTTFVAFFGHEHDDNIKKQILYTGPRTDSKNKTEYFGYRCAKSKDTPRLNFVDLELTGTAGKHKLDITVSWIKVNDIEKGNKNEGTDIVKDTIALEKEKEKE</sequence>
<evidence type="ECO:0000313" key="1">
    <source>
        <dbReference type="EMBL" id="KXT48648.1"/>
    </source>
</evidence>
<dbReference type="Gene3D" id="3.60.21.10">
    <property type="match status" value="1"/>
</dbReference>
<comment type="caution">
    <text evidence="1">The sequence shown here is derived from an EMBL/GenBank/DDBJ whole genome shotgun (WGS) entry which is preliminary data.</text>
</comment>
<dbReference type="EMBL" id="LTDF01000098">
    <property type="protein sequence ID" value="KXT48648.1"/>
    <property type="molecule type" value="Genomic_DNA"/>
</dbReference>
<dbReference type="Proteomes" id="UP000070319">
    <property type="component" value="Unassembled WGS sequence"/>
</dbReference>